<dbReference type="RefSeq" id="WP_201095326.1">
    <property type="nucleotide sequence ID" value="NZ_CP067393.1"/>
</dbReference>
<dbReference type="KEGG" id="eaz:JHT90_06375"/>
<dbReference type="Proteomes" id="UP000595278">
    <property type="component" value="Chromosome"/>
</dbReference>
<reference evidence="1 2" key="1">
    <citation type="submission" date="2021-01" db="EMBL/GenBank/DDBJ databases">
        <title>Entomomonas sp. F2A isolated from a house cricket (Acheta domesticus).</title>
        <authorList>
            <person name="Spergser J."/>
            <person name="Busse H.-J."/>
        </authorList>
    </citation>
    <scope>NUCLEOTIDE SEQUENCE [LARGE SCALE GENOMIC DNA]</scope>
    <source>
        <strain evidence="1 2">F2A</strain>
    </source>
</reference>
<proteinExistence type="predicted"/>
<protein>
    <submittedName>
        <fullName evidence="1">Uncharacterized protein</fullName>
    </submittedName>
</protein>
<sequence>MDNAYTLQFNDCRATANQVEPIKISIIICNVVCHYINDNQITITFTDAITCQMARDILGDEDWQFKSEKIIYGTHVNELGYKIQRHYFNSLSVLTDFSEVK</sequence>
<evidence type="ECO:0000313" key="1">
    <source>
        <dbReference type="EMBL" id="QQP86864.1"/>
    </source>
</evidence>
<keyword evidence="2" id="KW-1185">Reference proteome</keyword>
<name>A0A974NHT0_9GAMM</name>
<organism evidence="1 2">
    <name type="scientific">Entomomonas asaccharolytica</name>
    <dbReference type="NCBI Taxonomy" id="2785331"/>
    <lineage>
        <taxon>Bacteria</taxon>
        <taxon>Pseudomonadati</taxon>
        <taxon>Pseudomonadota</taxon>
        <taxon>Gammaproteobacteria</taxon>
        <taxon>Pseudomonadales</taxon>
        <taxon>Pseudomonadaceae</taxon>
        <taxon>Entomomonas</taxon>
    </lineage>
</organism>
<evidence type="ECO:0000313" key="2">
    <source>
        <dbReference type="Proteomes" id="UP000595278"/>
    </source>
</evidence>
<accession>A0A974NHT0</accession>
<dbReference type="EMBL" id="CP067393">
    <property type="protein sequence ID" value="QQP86864.1"/>
    <property type="molecule type" value="Genomic_DNA"/>
</dbReference>
<gene>
    <name evidence="1" type="ORF">JHT90_06375</name>
</gene>
<dbReference type="AlphaFoldDB" id="A0A974NHT0"/>